<dbReference type="Proteomes" id="UP001454036">
    <property type="component" value="Unassembled WGS sequence"/>
</dbReference>
<dbReference type="InterPro" id="IPR001128">
    <property type="entry name" value="Cyt_P450"/>
</dbReference>
<dbReference type="PRINTS" id="PR00385">
    <property type="entry name" value="P450"/>
</dbReference>
<evidence type="ECO:0000256" key="4">
    <source>
        <dbReference type="ARBA" id="ARBA00023002"/>
    </source>
</evidence>
<evidence type="ECO:0000256" key="2">
    <source>
        <dbReference type="ARBA" id="ARBA00010617"/>
    </source>
</evidence>
<dbReference type="GO" id="GO:0004497">
    <property type="term" value="F:monooxygenase activity"/>
    <property type="evidence" value="ECO:0007669"/>
    <property type="project" value="UniProtKB-KW"/>
</dbReference>
<dbReference type="PROSITE" id="PS00086">
    <property type="entry name" value="CYTOCHROME_P450"/>
    <property type="match status" value="1"/>
</dbReference>
<keyword evidence="8" id="KW-1185">Reference proteome</keyword>
<dbReference type="GO" id="GO:0005506">
    <property type="term" value="F:iron ion binding"/>
    <property type="evidence" value="ECO:0007669"/>
    <property type="project" value="InterPro"/>
</dbReference>
<gene>
    <name evidence="7" type="ORF">LIER_43048</name>
</gene>
<evidence type="ECO:0000256" key="5">
    <source>
        <dbReference type="ARBA" id="ARBA00023004"/>
    </source>
</evidence>
<reference evidence="7 8" key="1">
    <citation type="submission" date="2024-01" db="EMBL/GenBank/DDBJ databases">
        <title>The complete chloroplast genome sequence of Lithospermum erythrorhizon: insights into the phylogenetic relationship among Boraginaceae species and the maternal lineages of purple gromwells.</title>
        <authorList>
            <person name="Okada T."/>
            <person name="Watanabe K."/>
        </authorList>
    </citation>
    <scope>NUCLEOTIDE SEQUENCE [LARGE SCALE GENOMIC DNA]</scope>
</reference>
<dbReference type="PANTHER" id="PTHR24296">
    <property type="entry name" value="CYTOCHROME P450"/>
    <property type="match status" value="1"/>
</dbReference>
<evidence type="ECO:0008006" key="9">
    <source>
        <dbReference type="Google" id="ProtNLM"/>
    </source>
</evidence>
<name>A0AAV3PGP8_LITER</name>
<protein>
    <recommendedName>
        <fullName evidence="9">Cytochrome P450</fullName>
    </recommendedName>
</protein>
<evidence type="ECO:0000313" key="8">
    <source>
        <dbReference type="Proteomes" id="UP001454036"/>
    </source>
</evidence>
<keyword evidence="3 6" id="KW-0479">Metal-binding</keyword>
<keyword evidence="5 6" id="KW-0408">Iron</keyword>
<dbReference type="Pfam" id="PF00067">
    <property type="entry name" value="p450"/>
    <property type="match status" value="1"/>
</dbReference>
<evidence type="ECO:0000256" key="6">
    <source>
        <dbReference type="RuleBase" id="RU000461"/>
    </source>
</evidence>
<comment type="caution">
    <text evidence="7">The sequence shown here is derived from an EMBL/GenBank/DDBJ whole genome shotgun (WGS) entry which is preliminary data.</text>
</comment>
<evidence type="ECO:0000313" key="7">
    <source>
        <dbReference type="EMBL" id="GAA0149343.1"/>
    </source>
</evidence>
<sequence>MEGWIAIDTFLYPCISRKLEELNREIPETWNYSFLACFLKGFEGTPYLDANSKKFIRDTFSAFVLAGRDTTSTTLAWLFCDEKNWRIFTAEESRGLVYLHGAICETLRLFPALSWQLQTSAKPDVLPSGHHIGANTKVLLSYYAMGRMEALWGKDCLEFRPERWISKRGEIESVPSYKFPAFNAGPRSCLGKEMPFIQMKMVAASILFKYKVRVVEDHPISPDRSIIIQMTHGLKVRLSRRDF</sequence>
<keyword evidence="4 6" id="KW-0560">Oxidoreductase</keyword>
<keyword evidence="6" id="KW-0503">Monooxygenase</keyword>
<comment type="cofactor">
    <cofactor evidence="1">
        <name>heme</name>
        <dbReference type="ChEBI" id="CHEBI:30413"/>
    </cofactor>
</comment>
<dbReference type="GO" id="GO:0016705">
    <property type="term" value="F:oxidoreductase activity, acting on paired donors, with incorporation or reduction of molecular oxygen"/>
    <property type="evidence" value="ECO:0007669"/>
    <property type="project" value="InterPro"/>
</dbReference>
<dbReference type="GO" id="GO:0006629">
    <property type="term" value="P:lipid metabolic process"/>
    <property type="evidence" value="ECO:0007669"/>
    <property type="project" value="UniProtKB-ARBA"/>
</dbReference>
<evidence type="ECO:0000256" key="3">
    <source>
        <dbReference type="ARBA" id="ARBA00022723"/>
    </source>
</evidence>
<proteinExistence type="inferred from homology"/>
<dbReference type="AlphaFoldDB" id="A0AAV3PGP8"/>
<keyword evidence="6" id="KW-0349">Heme</keyword>
<organism evidence="7 8">
    <name type="scientific">Lithospermum erythrorhizon</name>
    <name type="common">Purple gromwell</name>
    <name type="synonym">Lithospermum officinale var. erythrorhizon</name>
    <dbReference type="NCBI Taxonomy" id="34254"/>
    <lineage>
        <taxon>Eukaryota</taxon>
        <taxon>Viridiplantae</taxon>
        <taxon>Streptophyta</taxon>
        <taxon>Embryophyta</taxon>
        <taxon>Tracheophyta</taxon>
        <taxon>Spermatophyta</taxon>
        <taxon>Magnoliopsida</taxon>
        <taxon>eudicotyledons</taxon>
        <taxon>Gunneridae</taxon>
        <taxon>Pentapetalae</taxon>
        <taxon>asterids</taxon>
        <taxon>lamiids</taxon>
        <taxon>Boraginales</taxon>
        <taxon>Boraginaceae</taxon>
        <taxon>Boraginoideae</taxon>
        <taxon>Lithospermeae</taxon>
        <taxon>Lithospermum</taxon>
    </lineage>
</organism>
<dbReference type="EMBL" id="BAABME010032389">
    <property type="protein sequence ID" value="GAA0149343.1"/>
    <property type="molecule type" value="Genomic_DNA"/>
</dbReference>
<dbReference type="InterPro" id="IPR036396">
    <property type="entry name" value="Cyt_P450_sf"/>
</dbReference>
<dbReference type="SUPFAM" id="SSF48264">
    <property type="entry name" value="Cytochrome P450"/>
    <property type="match status" value="1"/>
</dbReference>
<evidence type="ECO:0000256" key="1">
    <source>
        <dbReference type="ARBA" id="ARBA00001971"/>
    </source>
</evidence>
<dbReference type="Gene3D" id="1.10.630.10">
    <property type="entry name" value="Cytochrome P450"/>
    <property type="match status" value="2"/>
</dbReference>
<comment type="similarity">
    <text evidence="2 6">Belongs to the cytochrome P450 family.</text>
</comment>
<accession>A0AAV3PGP8</accession>
<dbReference type="InterPro" id="IPR017972">
    <property type="entry name" value="Cyt_P450_CS"/>
</dbReference>
<dbReference type="GO" id="GO:0020037">
    <property type="term" value="F:heme binding"/>
    <property type="evidence" value="ECO:0007669"/>
    <property type="project" value="InterPro"/>
</dbReference>